<evidence type="ECO:0000256" key="8">
    <source>
        <dbReference type="ARBA" id="ARBA00048336"/>
    </source>
</evidence>
<accession>A0A163M5X7</accession>
<dbReference type="AlphaFoldDB" id="A0A163M5X7"/>
<dbReference type="Gene3D" id="3.40.50.2300">
    <property type="match status" value="2"/>
</dbReference>
<dbReference type="Proteomes" id="UP000078561">
    <property type="component" value="Unassembled WGS sequence"/>
</dbReference>
<sequence length="191" mass="21593">MVSYAVICASNQNRSMEAHNVLSKNGIQVSSFGTGTMVRLPGPAIDKPNIYPFGTPYDKVYQELKERDPTLYTKNGLLNMLDRNRNVKEAPQRWQESKGVYDVIITCEERCFDAVVEDLSSRGQIHSKRTHVINVEIKDNHDDAALGGQAILQLVNKVNDSKDIDDDMTDIIHQFTADHPNFPILHTVTYF</sequence>
<dbReference type="InterPro" id="IPR006811">
    <property type="entry name" value="RNA_pol_II_suA"/>
</dbReference>
<organism evidence="10">
    <name type="scientific">Absidia glauca</name>
    <name type="common">Pin mould</name>
    <dbReference type="NCBI Taxonomy" id="4829"/>
    <lineage>
        <taxon>Eukaryota</taxon>
        <taxon>Fungi</taxon>
        <taxon>Fungi incertae sedis</taxon>
        <taxon>Mucoromycota</taxon>
        <taxon>Mucoromycotina</taxon>
        <taxon>Mucoromycetes</taxon>
        <taxon>Mucorales</taxon>
        <taxon>Cunninghamellaceae</taxon>
        <taxon>Absidia</taxon>
    </lineage>
</organism>
<proteinExistence type="inferred from homology"/>
<dbReference type="FunFam" id="3.40.50.2300:FF:000039">
    <property type="entry name" value="RNA polymerase II subunit A C-terminal domain phosphatase"/>
    <property type="match status" value="1"/>
</dbReference>
<evidence type="ECO:0000256" key="3">
    <source>
        <dbReference type="ARBA" id="ARBA00022664"/>
    </source>
</evidence>
<keyword evidence="4 9" id="KW-0378">Hydrolase</keyword>
<dbReference type="Pfam" id="PF04722">
    <property type="entry name" value="Ssu72"/>
    <property type="match status" value="1"/>
</dbReference>
<dbReference type="EMBL" id="LT553527">
    <property type="protein sequence ID" value="SAM01579.1"/>
    <property type="molecule type" value="Genomic_DNA"/>
</dbReference>
<comment type="subcellular location">
    <subcellularLocation>
        <location evidence="1 9">Nucleus</location>
    </subcellularLocation>
</comment>
<dbReference type="FunCoup" id="A0A163M5X7">
    <property type="interactions" value="691"/>
</dbReference>
<evidence type="ECO:0000256" key="2">
    <source>
        <dbReference type="ARBA" id="ARBA00008978"/>
    </source>
</evidence>
<dbReference type="PANTHER" id="PTHR20383">
    <property type="entry name" value="RNA POLYMERASE II SUBUNIT A C-TERMINAL DOMAIN PHOSPHATASE"/>
    <property type="match status" value="1"/>
</dbReference>
<evidence type="ECO:0000256" key="6">
    <source>
        <dbReference type="ARBA" id="ARBA00023242"/>
    </source>
</evidence>
<evidence type="ECO:0000256" key="9">
    <source>
        <dbReference type="RuleBase" id="RU369031"/>
    </source>
</evidence>
<dbReference type="GO" id="GO:0031124">
    <property type="term" value="P:mRNA 3'-end processing"/>
    <property type="evidence" value="ECO:0007669"/>
    <property type="project" value="UniProtKB-ARBA"/>
</dbReference>
<keyword evidence="5 9" id="KW-0904">Protein phosphatase</keyword>
<keyword evidence="3 9" id="KW-0507">mRNA processing</keyword>
<gene>
    <name evidence="10" type="primary">ABSGL_07320.1 scaffold 8717</name>
</gene>
<protein>
    <recommendedName>
        <fullName evidence="9">RNA polymerase II subunit A C-terminal domain phosphatase SSU72</fullName>
        <shortName evidence="9">CTD phosphatase SSU72</shortName>
        <ecNumber evidence="9">3.1.3.16</ecNumber>
    </recommendedName>
</protein>
<evidence type="ECO:0000256" key="5">
    <source>
        <dbReference type="ARBA" id="ARBA00022912"/>
    </source>
</evidence>
<reference evidence="10" key="1">
    <citation type="submission" date="2016-04" db="EMBL/GenBank/DDBJ databases">
        <authorList>
            <person name="Evans L.H."/>
            <person name="Alamgir A."/>
            <person name="Owens N."/>
            <person name="Weber N.D."/>
            <person name="Virtaneva K."/>
            <person name="Barbian K."/>
            <person name="Babar A."/>
            <person name="Rosenke K."/>
        </authorList>
    </citation>
    <scope>NUCLEOTIDE SEQUENCE [LARGE SCALE GENOMIC DNA]</scope>
    <source>
        <strain evidence="10">CBS 101.48</strain>
    </source>
</reference>
<keyword evidence="6 9" id="KW-0539">Nucleus</keyword>
<keyword evidence="11" id="KW-1185">Reference proteome</keyword>
<evidence type="ECO:0000256" key="7">
    <source>
        <dbReference type="ARBA" id="ARBA00047761"/>
    </source>
</evidence>
<dbReference type="OMA" id="PNCYEFG"/>
<comment type="catalytic activity">
    <reaction evidence="8 9">
        <text>O-phospho-L-threonyl-[protein] + H2O = L-threonyl-[protein] + phosphate</text>
        <dbReference type="Rhea" id="RHEA:47004"/>
        <dbReference type="Rhea" id="RHEA-COMP:11060"/>
        <dbReference type="Rhea" id="RHEA-COMP:11605"/>
        <dbReference type="ChEBI" id="CHEBI:15377"/>
        <dbReference type="ChEBI" id="CHEBI:30013"/>
        <dbReference type="ChEBI" id="CHEBI:43474"/>
        <dbReference type="ChEBI" id="CHEBI:61977"/>
        <dbReference type="EC" id="3.1.3.16"/>
    </reaction>
</comment>
<evidence type="ECO:0000256" key="4">
    <source>
        <dbReference type="ARBA" id="ARBA00022801"/>
    </source>
</evidence>
<comment type="catalytic activity">
    <reaction evidence="7 9">
        <text>O-phospho-L-seryl-[protein] + H2O = L-seryl-[protein] + phosphate</text>
        <dbReference type="Rhea" id="RHEA:20629"/>
        <dbReference type="Rhea" id="RHEA-COMP:9863"/>
        <dbReference type="Rhea" id="RHEA-COMP:11604"/>
        <dbReference type="ChEBI" id="CHEBI:15377"/>
        <dbReference type="ChEBI" id="CHEBI:29999"/>
        <dbReference type="ChEBI" id="CHEBI:43474"/>
        <dbReference type="ChEBI" id="CHEBI:83421"/>
        <dbReference type="EC" id="3.1.3.16"/>
    </reaction>
</comment>
<dbReference type="OrthoDB" id="57957at2759"/>
<name>A0A163M5X7_ABSGL</name>
<dbReference type="EC" id="3.1.3.16" evidence="9"/>
<comment type="similarity">
    <text evidence="2 9">Belongs to the SSU72 phosphatase family.</text>
</comment>
<comment type="function">
    <text evidence="9">Processively dephosphorylates Ser-5 of the heptad repeats YSPTSPS in the C-terminal domain of the largest RNA polymerase II subunit (RPB1).</text>
</comment>
<dbReference type="InParanoid" id="A0A163M5X7"/>
<evidence type="ECO:0000313" key="11">
    <source>
        <dbReference type="Proteomes" id="UP000078561"/>
    </source>
</evidence>
<evidence type="ECO:0000256" key="1">
    <source>
        <dbReference type="ARBA" id="ARBA00004123"/>
    </source>
</evidence>
<comment type="subunit">
    <text evidence="9">Component of the cleavage and polyadenylation factor (CPF) complex.</text>
</comment>
<comment type="function">
    <text evidence="9">Component of the cleavage and polyadenylation factor (CPF) complex, which plays a key role in polyadenylation-dependent pre-mRNA 3'-end formation and cooperates with cleavage factors including the CFIA complex and NAB4/CFIB. SSU72 is required for 3'-end formation of snoRNAs.</text>
</comment>
<dbReference type="STRING" id="4829.A0A163M5X7"/>
<evidence type="ECO:0000313" key="10">
    <source>
        <dbReference type="EMBL" id="SAM01579.1"/>
    </source>
</evidence>
<dbReference type="GO" id="GO:0008420">
    <property type="term" value="F:RNA polymerase II CTD heptapeptide repeat phosphatase activity"/>
    <property type="evidence" value="ECO:0007669"/>
    <property type="project" value="UniProtKB-ARBA"/>
</dbReference>
<dbReference type="GO" id="GO:0005847">
    <property type="term" value="C:mRNA cleavage and polyadenylation specificity factor complex"/>
    <property type="evidence" value="ECO:0007669"/>
    <property type="project" value="UniProtKB-ARBA"/>
</dbReference>